<dbReference type="InterPro" id="IPR013083">
    <property type="entry name" value="Znf_RING/FYVE/PHD"/>
</dbReference>
<dbReference type="GO" id="GO:0008270">
    <property type="term" value="F:zinc ion binding"/>
    <property type="evidence" value="ECO:0007669"/>
    <property type="project" value="UniProtKB-KW"/>
</dbReference>
<dbReference type="InterPro" id="IPR001841">
    <property type="entry name" value="Znf_RING"/>
</dbReference>
<dbReference type="OMA" id="RTLMAMI"/>
<evidence type="ECO:0000256" key="3">
    <source>
        <dbReference type="ARBA" id="ARBA00022833"/>
    </source>
</evidence>
<evidence type="ECO:0000313" key="7">
    <source>
        <dbReference type="EMBL" id="KCW72617.1"/>
    </source>
</evidence>
<evidence type="ECO:0000256" key="5">
    <source>
        <dbReference type="SAM" id="SignalP"/>
    </source>
</evidence>
<dbReference type="EMBL" id="KK198757">
    <property type="protein sequence ID" value="KCW72617.1"/>
    <property type="molecule type" value="Genomic_DNA"/>
</dbReference>
<dbReference type="Gramene" id="KCW72617">
    <property type="protein sequence ID" value="KCW72617"/>
    <property type="gene ID" value="EUGRSUZ_E01078"/>
</dbReference>
<dbReference type="PANTHER" id="PTHR45969">
    <property type="entry name" value="RING ZINC FINGER PROTEIN-RELATED"/>
    <property type="match status" value="1"/>
</dbReference>
<feature type="domain" description="RING-type" evidence="6">
    <location>
        <begin position="104"/>
        <end position="147"/>
    </location>
</feature>
<reference evidence="7" key="1">
    <citation type="submission" date="2013-07" db="EMBL/GenBank/DDBJ databases">
        <title>The genome of Eucalyptus grandis.</title>
        <authorList>
            <person name="Schmutz J."/>
            <person name="Hayes R."/>
            <person name="Myburg A."/>
            <person name="Tuskan G."/>
            <person name="Grattapaglia D."/>
            <person name="Rokhsar D.S."/>
        </authorList>
    </citation>
    <scope>NUCLEOTIDE SEQUENCE</scope>
    <source>
        <tissue evidence="7">Leaf extractions</tissue>
    </source>
</reference>
<dbReference type="Gene3D" id="3.30.40.10">
    <property type="entry name" value="Zinc/RING finger domain, C3HC4 (zinc finger)"/>
    <property type="match status" value="1"/>
</dbReference>
<accession>A0A059C2L6</accession>
<keyword evidence="5" id="KW-0732">Signal</keyword>
<feature type="chain" id="PRO_5001568920" description="RING-type domain-containing protein" evidence="5">
    <location>
        <begin position="33"/>
        <end position="171"/>
    </location>
</feature>
<keyword evidence="2 4" id="KW-0863">Zinc-finger</keyword>
<dbReference type="Pfam" id="PF13639">
    <property type="entry name" value="zf-RING_2"/>
    <property type="match status" value="1"/>
</dbReference>
<evidence type="ECO:0000256" key="2">
    <source>
        <dbReference type="ARBA" id="ARBA00022771"/>
    </source>
</evidence>
<dbReference type="PANTHER" id="PTHR45969:SF81">
    <property type="entry name" value="OS08G0157400 PROTEIN"/>
    <property type="match status" value="1"/>
</dbReference>
<dbReference type="SMART" id="SM00184">
    <property type="entry name" value="RING"/>
    <property type="match status" value="1"/>
</dbReference>
<keyword evidence="3" id="KW-0862">Zinc</keyword>
<evidence type="ECO:0000256" key="1">
    <source>
        <dbReference type="ARBA" id="ARBA00022723"/>
    </source>
</evidence>
<dbReference type="PROSITE" id="PS50089">
    <property type="entry name" value="ZF_RING_2"/>
    <property type="match status" value="1"/>
</dbReference>
<dbReference type="InParanoid" id="A0A059C2L6"/>
<dbReference type="FunCoup" id="A0A059C2L6">
    <property type="interactions" value="555"/>
</dbReference>
<dbReference type="SUPFAM" id="SSF57850">
    <property type="entry name" value="RING/U-box"/>
    <property type="match status" value="1"/>
</dbReference>
<dbReference type="GO" id="GO:0016567">
    <property type="term" value="P:protein ubiquitination"/>
    <property type="evidence" value="ECO:0000318"/>
    <property type="project" value="GO_Central"/>
</dbReference>
<feature type="signal peptide" evidence="5">
    <location>
        <begin position="1"/>
        <end position="32"/>
    </location>
</feature>
<evidence type="ECO:0000256" key="4">
    <source>
        <dbReference type="PROSITE-ProRule" id="PRU00175"/>
    </source>
</evidence>
<keyword evidence="1" id="KW-0479">Metal-binding</keyword>
<gene>
    <name evidence="7" type="ORF">EUGRSUZ_E01078</name>
</gene>
<sequence>MEFRGAAMDVLCQLKLVLITALAHLGLLRTHGREEEAEEEAEGEEIPSPILIMDGSSLSLVQVPVRTLMAMIKSQVPVVEYVRFLERRGHGRGGGEGEGDDGGCAVCLSSIEERDEVRELSNCSHAFHRECLDRWVDHNRVTCPLCRCLLFPSERARTRSPCFQGEEDNET</sequence>
<name>A0A059C2L6_EUCGR</name>
<evidence type="ECO:0000259" key="6">
    <source>
        <dbReference type="PROSITE" id="PS50089"/>
    </source>
</evidence>
<organism evidence="7">
    <name type="scientific">Eucalyptus grandis</name>
    <name type="common">Flooded gum</name>
    <dbReference type="NCBI Taxonomy" id="71139"/>
    <lineage>
        <taxon>Eukaryota</taxon>
        <taxon>Viridiplantae</taxon>
        <taxon>Streptophyta</taxon>
        <taxon>Embryophyta</taxon>
        <taxon>Tracheophyta</taxon>
        <taxon>Spermatophyta</taxon>
        <taxon>Magnoliopsida</taxon>
        <taxon>eudicotyledons</taxon>
        <taxon>Gunneridae</taxon>
        <taxon>Pentapetalae</taxon>
        <taxon>rosids</taxon>
        <taxon>malvids</taxon>
        <taxon>Myrtales</taxon>
        <taxon>Myrtaceae</taxon>
        <taxon>Myrtoideae</taxon>
        <taxon>Eucalypteae</taxon>
        <taxon>Eucalyptus</taxon>
    </lineage>
</organism>
<dbReference type="AlphaFoldDB" id="A0A059C2L6"/>
<proteinExistence type="predicted"/>
<protein>
    <recommendedName>
        <fullName evidence="6">RING-type domain-containing protein</fullName>
    </recommendedName>
</protein>
<dbReference type="GO" id="GO:0061630">
    <property type="term" value="F:ubiquitin protein ligase activity"/>
    <property type="evidence" value="ECO:0000318"/>
    <property type="project" value="GO_Central"/>
</dbReference>